<evidence type="ECO:0000313" key="5">
    <source>
        <dbReference type="EMBL" id="NIZ69241.1"/>
    </source>
</evidence>
<feature type="domain" description="MurNAc-LAA" evidence="4">
    <location>
        <begin position="181"/>
        <end position="326"/>
    </location>
</feature>
<dbReference type="PANTHER" id="PTHR30404">
    <property type="entry name" value="N-ACETYLMURAMOYL-L-ALANINE AMIDASE"/>
    <property type="match status" value="1"/>
</dbReference>
<comment type="caution">
    <text evidence="5">The sequence shown here is derived from an EMBL/GenBank/DDBJ whole genome shotgun (WGS) entry which is preliminary data.</text>
</comment>
<evidence type="ECO:0000259" key="4">
    <source>
        <dbReference type="SMART" id="SM00646"/>
    </source>
</evidence>
<evidence type="ECO:0000256" key="2">
    <source>
        <dbReference type="ARBA" id="ARBA00011901"/>
    </source>
</evidence>
<keyword evidence="3" id="KW-0378">Hydrolase</keyword>
<dbReference type="GO" id="GO:0008745">
    <property type="term" value="F:N-acetylmuramoyl-L-alanine amidase activity"/>
    <property type="evidence" value="ECO:0007669"/>
    <property type="project" value="UniProtKB-EC"/>
</dbReference>
<dbReference type="EMBL" id="JAATLM010000001">
    <property type="protein sequence ID" value="NIZ69241.1"/>
    <property type="molecule type" value="Genomic_DNA"/>
</dbReference>
<keyword evidence="6" id="KW-1185">Reference proteome</keyword>
<dbReference type="SUPFAM" id="SSF53187">
    <property type="entry name" value="Zn-dependent exopeptidases"/>
    <property type="match status" value="1"/>
</dbReference>
<protein>
    <recommendedName>
        <fullName evidence="2">N-acetylmuramoyl-L-alanine amidase</fullName>
        <ecNumber evidence="2">3.5.1.28</ecNumber>
    </recommendedName>
</protein>
<comment type="catalytic activity">
    <reaction evidence="1">
        <text>Hydrolyzes the link between N-acetylmuramoyl residues and L-amino acid residues in certain cell-wall glycopeptides.</text>
        <dbReference type="EC" id="3.5.1.28"/>
    </reaction>
</comment>
<dbReference type="Proteomes" id="UP000778951">
    <property type="component" value="Unassembled WGS sequence"/>
</dbReference>
<evidence type="ECO:0000256" key="1">
    <source>
        <dbReference type="ARBA" id="ARBA00001561"/>
    </source>
</evidence>
<dbReference type="SMART" id="SM00646">
    <property type="entry name" value="Ami_3"/>
    <property type="match status" value="1"/>
</dbReference>
<gene>
    <name evidence="5" type="ORF">HCT48_03305</name>
</gene>
<organism evidence="5 6">
    <name type="scientific">Entomospira culicis</name>
    <dbReference type="NCBI Taxonomy" id="2719989"/>
    <lineage>
        <taxon>Bacteria</taxon>
        <taxon>Pseudomonadati</taxon>
        <taxon>Spirochaetota</taxon>
        <taxon>Spirochaetia</taxon>
        <taxon>Spirochaetales</taxon>
        <taxon>Spirochaetaceae</taxon>
        <taxon>Entomospira</taxon>
    </lineage>
</organism>
<name>A0A968GG81_9SPIO</name>
<accession>A0A968GG81</accession>
<dbReference type="GO" id="GO:0030288">
    <property type="term" value="C:outer membrane-bounded periplasmic space"/>
    <property type="evidence" value="ECO:0007669"/>
    <property type="project" value="TreeGrafter"/>
</dbReference>
<dbReference type="InterPro" id="IPR002508">
    <property type="entry name" value="MurNAc-LAA_cat"/>
</dbReference>
<dbReference type="AlphaFoldDB" id="A0A968GG81"/>
<dbReference type="Pfam" id="PF01520">
    <property type="entry name" value="Amidase_3"/>
    <property type="match status" value="1"/>
</dbReference>
<evidence type="ECO:0000256" key="3">
    <source>
        <dbReference type="ARBA" id="ARBA00022801"/>
    </source>
</evidence>
<sequence length="334" mass="37736">MIRLGRCWLSLTLFLGFTLSGYGATLNQLLQESGAQLAWHSWQQRGELIYEDRRVFFIVEHPYLIFSNGMVVPAKIYYADGIISFDGRSSQLVNHFLRTGKILSPREIVDTYRISTILIDPGHGGRDSGAVGRHGSLVVKEKDVTLAVSLRLAQLLRATYPQKKILLTRTSDTYPSLQQRVDMANNLPLAEGEVAIFISIHANAALNRHARGFEVWHLPPAIRRDIYRGEENSAIVQDLINEFVNQEIIAGGQRLAEFLRQSFARRLSDRTVDRGLREEAWFVVRGAHTVAVLVELGFVSNETEARLLASKSYQEELAVALHEGIAGYIRYFER</sequence>
<proteinExistence type="predicted"/>
<dbReference type="PANTHER" id="PTHR30404:SF0">
    <property type="entry name" value="N-ACETYLMURAMOYL-L-ALANINE AMIDASE AMIC"/>
    <property type="match status" value="1"/>
</dbReference>
<dbReference type="GO" id="GO:0009253">
    <property type="term" value="P:peptidoglycan catabolic process"/>
    <property type="evidence" value="ECO:0007669"/>
    <property type="project" value="InterPro"/>
</dbReference>
<dbReference type="CDD" id="cd02696">
    <property type="entry name" value="MurNAc-LAA"/>
    <property type="match status" value="1"/>
</dbReference>
<evidence type="ECO:0000313" key="6">
    <source>
        <dbReference type="Proteomes" id="UP000778951"/>
    </source>
</evidence>
<dbReference type="Gene3D" id="3.40.630.40">
    <property type="entry name" value="Zn-dependent exopeptidases"/>
    <property type="match status" value="1"/>
</dbReference>
<dbReference type="EC" id="3.5.1.28" evidence="2"/>
<reference evidence="5" key="1">
    <citation type="submission" date="2020-03" db="EMBL/GenBank/DDBJ databases">
        <title>Spirochaetal bacteria isolated from arthropods constitute a novel genus Entomospira genus novum within the order Spirochaetales.</title>
        <authorList>
            <person name="Grana-Miraglia L."/>
            <person name="Sikutova S."/>
            <person name="Fingerle V."/>
            <person name="Sing A."/>
            <person name="Castillo-Ramirez S."/>
            <person name="Margos G."/>
            <person name="Rudolf I."/>
        </authorList>
    </citation>
    <scope>NUCLEOTIDE SEQUENCE</scope>
    <source>
        <strain evidence="5">BR149</strain>
    </source>
</reference>
<dbReference type="InterPro" id="IPR050695">
    <property type="entry name" value="N-acetylmuramoyl_amidase_3"/>
</dbReference>
<dbReference type="RefSeq" id="WP_167695336.1">
    <property type="nucleotide sequence ID" value="NZ_CP118181.1"/>
</dbReference>